<comment type="caution">
    <text evidence="8">The sequence shown here is derived from an EMBL/GenBank/DDBJ whole genome shotgun (WGS) entry which is preliminary data.</text>
</comment>
<dbReference type="InterPro" id="IPR011055">
    <property type="entry name" value="Dup_hybrid_motif"/>
</dbReference>
<dbReference type="InterPro" id="IPR050890">
    <property type="entry name" value="PTS_EIIA_component"/>
</dbReference>
<dbReference type="EMBL" id="JBDXSU010000006">
    <property type="protein sequence ID" value="MFB5190611.1"/>
    <property type="molecule type" value="Genomic_DNA"/>
</dbReference>
<dbReference type="InterPro" id="IPR001127">
    <property type="entry name" value="PTS_EIIA_1_perm"/>
</dbReference>
<evidence type="ECO:0000256" key="1">
    <source>
        <dbReference type="ARBA" id="ARBA00004496"/>
    </source>
</evidence>
<feature type="domain" description="PTS EIIA type-1" evidence="7">
    <location>
        <begin position="38"/>
        <end position="142"/>
    </location>
</feature>
<dbReference type="NCBIfam" id="TIGR00830">
    <property type="entry name" value="PTBA"/>
    <property type="match status" value="1"/>
</dbReference>
<name>A0ABV5AEB6_9BACL</name>
<reference evidence="8 9" key="1">
    <citation type="journal article" date="2024" name="Int. J. Mol. Sci.">
        <title>Exploration of Alicyclobacillus spp. Genome in Search of Antibiotic Resistance.</title>
        <authorList>
            <person name="Bucka-Kolendo J."/>
            <person name="Kiousi D.E."/>
            <person name="Dekowska A."/>
            <person name="Mikolajczuk-Szczyrba A."/>
            <person name="Karadedos D.M."/>
            <person name="Michael P."/>
            <person name="Galanis A."/>
            <person name="Sokolowska B."/>
        </authorList>
    </citation>
    <scope>NUCLEOTIDE SEQUENCE [LARGE SCALE GENOMIC DNA]</scope>
    <source>
        <strain evidence="8 9">KKP 3000</strain>
    </source>
</reference>
<keyword evidence="9" id="KW-1185">Reference proteome</keyword>
<keyword evidence="6" id="KW-0418">Kinase</keyword>
<sequence length="174" mass="18548">MFKKLFQRTPSEERDQAREITVLAPVDGDIVPLEAVDDPVFAQKMVGDGLAIMPTSDTVVAPVAGTLTQLFPTGHAAGITTPEGIEILIHVGMDTVELKGEGFTKLAEQGMEVEVGTPLIRLDLAKLQTTAKSLVAPVIITNMPKVEHLSKADAAPTRAGDSWLLKAKVRPAKS</sequence>
<gene>
    <name evidence="8" type="ORF">KKP3000_004082</name>
</gene>
<accession>A0ABV5AEB6</accession>
<proteinExistence type="predicted"/>
<evidence type="ECO:0000256" key="4">
    <source>
        <dbReference type="ARBA" id="ARBA00022679"/>
    </source>
</evidence>
<evidence type="ECO:0000256" key="3">
    <source>
        <dbReference type="ARBA" id="ARBA00022597"/>
    </source>
</evidence>
<keyword evidence="4" id="KW-0808">Transferase</keyword>
<evidence type="ECO:0000256" key="2">
    <source>
        <dbReference type="ARBA" id="ARBA00022448"/>
    </source>
</evidence>
<dbReference type="PROSITE" id="PS51093">
    <property type="entry name" value="PTS_EIIA_TYPE_1"/>
    <property type="match status" value="1"/>
</dbReference>
<dbReference type="PANTHER" id="PTHR45008">
    <property type="entry name" value="PTS SYSTEM GLUCOSE-SPECIFIC EIIA COMPONENT"/>
    <property type="match status" value="1"/>
</dbReference>
<keyword evidence="2" id="KW-0813">Transport</keyword>
<dbReference type="RefSeq" id="WP_275474773.1">
    <property type="nucleotide sequence ID" value="NZ_CP162940.1"/>
</dbReference>
<keyword evidence="5" id="KW-0598">Phosphotransferase system</keyword>
<comment type="subcellular location">
    <subcellularLocation>
        <location evidence="1">Cytoplasm</location>
    </subcellularLocation>
</comment>
<evidence type="ECO:0000313" key="8">
    <source>
        <dbReference type="EMBL" id="MFB5190611.1"/>
    </source>
</evidence>
<dbReference type="Gene3D" id="2.70.70.10">
    <property type="entry name" value="Glucose Permease (Domain IIA)"/>
    <property type="match status" value="1"/>
</dbReference>
<evidence type="ECO:0000259" key="7">
    <source>
        <dbReference type="PROSITE" id="PS51093"/>
    </source>
</evidence>
<evidence type="ECO:0000256" key="5">
    <source>
        <dbReference type="ARBA" id="ARBA00022683"/>
    </source>
</evidence>
<protein>
    <submittedName>
        <fullName evidence="8">PTS glucose transporter subunit IIA</fullName>
    </submittedName>
</protein>
<keyword evidence="3 8" id="KW-0762">Sugar transport</keyword>
<evidence type="ECO:0000256" key="6">
    <source>
        <dbReference type="ARBA" id="ARBA00022777"/>
    </source>
</evidence>
<dbReference type="PROSITE" id="PS00371">
    <property type="entry name" value="PTS_EIIA_TYPE_1_HIS"/>
    <property type="match status" value="1"/>
</dbReference>
<dbReference type="Proteomes" id="UP001579974">
    <property type="component" value="Unassembled WGS sequence"/>
</dbReference>
<dbReference type="PANTHER" id="PTHR45008:SF1">
    <property type="entry name" value="PTS SYSTEM GLUCOSE-SPECIFIC EIIA COMPONENT"/>
    <property type="match status" value="1"/>
</dbReference>
<organism evidence="8 9">
    <name type="scientific">Alicyclobacillus fastidiosus</name>
    <dbReference type="NCBI Taxonomy" id="392011"/>
    <lineage>
        <taxon>Bacteria</taxon>
        <taxon>Bacillati</taxon>
        <taxon>Bacillota</taxon>
        <taxon>Bacilli</taxon>
        <taxon>Bacillales</taxon>
        <taxon>Alicyclobacillaceae</taxon>
        <taxon>Alicyclobacillus</taxon>
    </lineage>
</organism>
<dbReference type="Pfam" id="PF00358">
    <property type="entry name" value="PTS_EIIA_1"/>
    <property type="match status" value="1"/>
</dbReference>
<dbReference type="SUPFAM" id="SSF51261">
    <property type="entry name" value="Duplicated hybrid motif"/>
    <property type="match status" value="1"/>
</dbReference>
<evidence type="ECO:0000313" key="9">
    <source>
        <dbReference type="Proteomes" id="UP001579974"/>
    </source>
</evidence>